<keyword evidence="3" id="KW-1185">Reference proteome</keyword>
<evidence type="ECO:0000313" key="3">
    <source>
        <dbReference type="Proteomes" id="UP000494329"/>
    </source>
</evidence>
<sequence>MGVAIRPDCRLEIFSIGTDNAAYNNWQTAPHAGSWSGWNKLT</sequence>
<dbReference type="InterPro" id="IPR058502">
    <property type="entry name" value="PLL-like_beta-prop"/>
</dbReference>
<protein>
    <recommendedName>
        <fullName evidence="1">PLL-like beta propeller domain-containing protein</fullName>
    </recommendedName>
</protein>
<dbReference type="EMBL" id="CADIKF010000037">
    <property type="protein sequence ID" value="CAB3764257.1"/>
    <property type="molecule type" value="Genomic_DNA"/>
</dbReference>
<dbReference type="Proteomes" id="UP000494329">
    <property type="component" value="Unassembled WGS sequence"/>
</dbReference>
<proteinExistence type="predicted"/>
<evidence type="ECO:0000313" key="2">
    <source>
        <dbReference type="EMBL" id="CAB3764257.1"/>
    </source>
</evidence>
<name>A0A6J5EET8_9BURK</name>
<feature type="domain" description="PLL-like beta propeller" evidence="1">
    <location>
        <begin position="3"/>
        <end position="41"/>
    </location>
</feature>
<reference evidence="2 3" key="1">
    <citation type="submission" date="2020-04" db="EMBL/GenBank/DDBJ databases">
        <authorList>
            <person name="De Canck E."/>
        </authorList>
    </citation>
    <scope>NUCLEOTIDE SEQUENCE [LARGE SCALE GENOMIC DNA]</scope>
    <source>
        <strain evidence="2 3">LMG 29739</strain>
    </source>
</reference>
<dbReference type="RefSeq" id="WP_281364094.1">
    <property type="nucleotide sequence ID" value="NZ_CADIKF010000037.1"/>
</dbReference>
<dbReference type="AlphaFoldDB" id="A0A6J5EET8"/>
<evidence type="ECO:0000259" key="1">
    <source>
        <dbReference type="Pfam" id="PF26607"/>
    </source>
</evidence>
<dbReference type="Pfam" id="PF26607">
    <property type="entry name" value="DUF8189"/>
    <property type="match status" value="1"/>
</dbReference>
<organism evidence="2 3">
    <name type="scientific">Paraburkholderia solisilvae</name>
    <dbReference type="NCBI Taxonomy" id="624376"/>
    <lineage>
        <taxon>Bacteria</taxon>
        <taxon>Pseudomonadati</taxon>
        <taxon>Pseudomonadota</taxon>
        <taxon>Betaproteobacteria</taxon>
        <taxon>Burkholderiales</taxon>
        <taxon>Burkholderiaceae</taxon>
        <taxon>Paraburkholderia</taxon>
    </lineage>
</organism>
<accession>A0A6J5EET8</accession>
<gene>
    <name evidence="2" type="ORF">LMG29739_04294</name>
</gene>